<dbReference type="Pfam" id="PF25973">
    <property type="entry name" value="BSH_CzcB"/>
    <property type="match status" value="1"/>
</dbReference>
<keyword evidence="7" id="KW-1185">Reference proteome</keyword>
<keyword evidence="3" id="KW-0732">Signal</keyword>
<dbReference type="OrthoDB" id="9791520at2"/>
<dbReference type="AlphaFoldDB" id="A0A1M6QCH1"/>
<protein>
    <submittedName>
        <fullName evidence="6">RND family efflux transporter, MFP subunit</fullName>
    </submittedName>
</protein>
<reference evidence="7" key="1">
    <citation type="submission" date="2016-11" db="EMBL/GenBank/DDBJ databases">
        <authorList>
            <person name="Varghese N."/>
            <person name="Submissions S."/>
        </authorList>
    </citation>
    <scope>NUCLEOTIDE SEQUENCE [LARGE SCALE GENOMIC DNA]</scope>
    <source>
        <strain evidence="7">DSM 100564</strain>
    </source>
</reference>
<keyword evidence="2" id="KW-0175">Coiled coil</keyword>
<sequence>MIKGFVFPLAIMLATPVLADGYDCLMDPAETIDLGSPVSGLLDEVLVDRGDVVTKGQIVARLNSAVEQSTVELLRTRANSTAVIDAQAEQLSMVEKRYERVKQLLEKEVVTVETFDQVEAELIAAKSLLFQAELNREIAEQELKRAEIVLRQRTIRSPADGVVNSRELVPGEYVGNDDHLLTIVKHDPLIIEAFLPVQQFSAIAVGDTATITPAAPLEGTYTATVTSIDSVFDAASATFSVFLELPNPERKLPAGHRCTLAFDES</sequence>
<feature type="domain" description="CzcB-like barrel-sandwich hybrid" evidence="5">
    <location>
        <begin position="36"/>
        <end position="183"/>
    </location>
</feature>
<proteinExistence type="inferred from homology"/>
<dbReference type="InterPro" id="IPR058647">
    <property type="entry name" value="BSH_CzcB-like"/>
</dbReference>
<dbReference type="EMBL" id="FQZQ01000021">
    <property type="protein sequence ID" value="SHK17994.1"/>
    <property type="molecule type" value="Genomic_DNA"/>
</dbReference>
<dbReference type="InterPro" id="IPR058792">
    <property type="entry name" value="Beta-barrel_RND_2"/>
</dbReference>
<feature type="chain" id="PRO_5012048154" evidence="3">
    <location>
        <begin position="20"/>
        <end position="265"/>
    </location>
</feature>
<evidence type="ECO:0000256" key="1">
    <source>
        <dbReference type="ARBA" id="ARBA00009477"/>
    </source>
</evidence>
<dbReference type="Gene3D" id="2.40.50.100">
    <property type="match status" value="1"/>
</dbReference>
<accession>A0A1M6QCH1</accession>
<dbReference type="PANTHER" id="PTHR30469">
    <property type="entry name" value="MULTIDRUG RESISTANCE PROTEIN MDTA"/>
    <property type="match status" value="1"/>
</dbReference>
<comment type="similarity">
    <text evidence="1">Belongs to the membrane fusion protein (MFP) (TC 8.A.1) family.</text>
</comment>
<dbReference type="SUPFAM" id="SSF111369">
    <property type="entry name" value="HlyD-like secretion proteins"/>
    <property type="match status" value="1"/>
</dbReference>
<dbReference type="Proteomes" id="UP000183982">
    <property type="component" value="Unassembled WGS sequence"/>
</dbReference>
<evidence type="ECO:0000313" key="7">
    <source>
        <dbReference type="Proteomes" id="UP000183982"/>
    </source>
</evidence>
<dbReference type="Gene3D" id="1.10.287.470">
    <property type="entry name" value="Helix hairpin bin"/>
    <property type="match status" value="1"/>
</dbReference>
<evidence type="ECO:0000256" key="2">
    <source>
        <dbReference type="SAM" id="Coils"/>
    </source>
</evidence>
<dbReference type="Gene3D" id="2.40.30.170">
    <property type="match status" value="1"/>
</dbReference>
<evidence type="ECO:0000259" key="4">
    <source>
        <dbReference type="Pfam" id="PF25954"/>
    </source>
</evidence>
<organism evidence="6 7">
    <name type="scientific">Shimia gijangensis</name>
    <dbReference type="NCBI Taxonomy" id="1470563"/>
    <lineage>
        <taxon>Bacteria</taxon>
        <taxon>Pseudomonadati</taxon>
        <taxon>Pseudomonadota</taxon>
        <taxon>Alphaproteobacteria</taxon>
        <taxon>Rhodobacterales</taxon>
        <taxon>Roseobacteraceae</taxon>
    </lineage>
</organism>
<feature type="signal peptide" evidence="3">
    <location>
        <begin position="1"/>
        <end position="19"/>
    </location>
</feature>
<dbReference type="GO" id="GO:1990281">
    <property type="term" value="C:efflux pump complex"/>
    <property type="evidence" value="ECO:0007669"/>
    <property type="project" value="TreeGrafter"/>
</dbReference>
<dbReference type="NCBIfam" id="TIGR01730">
    <property type="entry name" value="RND_mfp"/>
    <property type="match status" value="1"/>
</dbReference>
<gene>
    <name evidence="6" type="ORF">SAMN05444000_1219</name>
</gene>
<dbReference type="STRING" id="1470563.SAMN05444000_1219"/>
<name>A0A1M6QCH1_9RHOB</name>
<dbReference type="InterPro" id="IPR006143">
    <property type="entry name" value="RND_pump_MFP"/>
</dbReference>
<evidence type="ECO:0000259" key="5">
    <source>
        <dbReference type="Pfam" id="PF25973"/>
    </source>
</evidence>
<evidence type="ECO:0000256" key="3">
    <source>
        <dbReference type="SAM" id="SignalP"/>
    </source>
</evidence>
<evidence type="ECO:0000313" key="6">
    <source>
        <dbReference type="EMBL" id="SHK17994.1"/>
    </source>
</evidence>
<feature type="domain" description="CusB-like beta-barrel" evidence="4">
    <location>
        <begin position="192"/>
        <end position="262"/>
    </location>
</feature>
<dbReference type="GO" id="GO:0015562">
    <property type="term" value="F:efflux transmembrane transporter activity"/>
    <property type="evidence" value="ECO:0007669"/>
    <property type="project" value="TreeGrafter"/>
</dbReference>
<feature type="coiled-coil region" evidence="2">
    <location>
        <begin position="84"/>
        <end position="149"/>
    </location>
</feature>
<dbReference type="Pfam" id="PF25954">
    <property type="entry name" value="Beta-barrel_RND_2"/>
    <property type="match status" value="1"/>
</dbReference>
<dbReference type="RefSeq" id="WP_073255186.1">
    <property type="nucleotide sequence ID" value="NZ_FQZQ01000021.1"/>
</dbReference>